<gene>
    <name evidence="3" type="ORF">Asi03nite_00740</name>
</gene>
<protein>
    <submittedName>
        <fullName evidence="3">ATPase</fullName>
    </submittedName>
</protein>
<evidence type="ECO:0000313" key="3">
    <source>
        <dbReference type="EMBL" id="GIF02536.1"/>
    </source>
</evidence>
<reference evidence="3" key="1">
    <citation type="submission" date="2021-01" db="EMBL/GenBank/DDBJ databases">
        <title>Whole genome shotgun sequence of Actinoplanes siamensis NBRC 109076.</title>
        <authorList>
            <person name="Komaki H."/>
            <person name="Tamura T."/>
        </authorList>
    </citation>
    <scope>NUCLEOTIDE SEQUENCE</scope>
    <source>
        <strain evidence="3">NBRC 109076</strain>
    </source>
</reference>
<evidence type="ECO:0000259" key="2">
    <source>
        <dbReference type="Pfam" id="PF13521"/>
    </source>
</evidence>
<feature type="compositionally biased region" description="Polar residues" evidence="1">
    <location>
        <begin position="208"/>
        <end position="219"/>
    </location>
</feature>
<dbReference type="InterPro" id="IPR038727">
    <property type="entry name" value="NadR/Ttd14_AAA_dom"/>
</dbReference>
<proteinExistence type="predicted"/>
<dbReference type="Gene3D" id="3.40.50.300">
    <property type="entry name" value="P-loop containing nucleotide triphosphate hydrolases"/>
    <property type="match status" value="1"/>
</dbReference>
<dbReference type="AlphaFoldDB" id="A0A919KBM0"/>
<dbReference type="InterPro" id="IPR027417">
    <property type="entry name" value="P-loop_NTPase"/>
</dbReference>
<dbReference type="EMBL" id="BOMW01000002">
    <property type="protein sequence ID" value="GIF02536.1"/>
    <property type="molecule type" value="Genomic_DNA"/>
</dbReference>
<organism evidence="3 4">
    <name type="scientific">Actinoplanes siamensis</name>
    <dbReference type="NCBI Taxonomy" id="1223317"/>
    <lineage>
        <taxon>Bacteria</taxon>
        <taxon>Bacillati</taxon>
        <taxon>Actinomycetota</taxon>
        <taxon>Actinomycetes</taxon>
        <taxon>Micromonosporales</taxon>
        <taxon>Micromonosporaceae</taxon>
        <taxon>Actinoplanes</taxon>
    </lineage>
</organism>
<keyword evidence="4" id="KW-1185">Reference proteome</keyword>
<dbReference type="SUPFAM" id="SSF52540">
    <property type="entry name" value="P-loop containing nucleoside triphosphate hydrolases"/>
    <property type="match status" value="1"/>
</dbReference>
<dbReference type="Proteomes" id="UP000629619">
    <property type="component" value="Unassembled WGS sequence"/>
</dbReference>
<feature type="domain" description="NadR/Ttd14 AAA" evidence="2">
    <location>
        <begin position="8"/>
        <end position="172"/>
    </location>
</feature>
<evidence type="ECO:0000256" key="1">
    <source>
        <dbReference type="SAM" id="MobiDB-lite"/>
    </source>
</evidence>
<dbReference type="RefSeq" id="WP_203676047.1">
    <property type="nucleotide sequence ID" value="NZ_BOMW01000002.1"/>
</dbReference>
<sequence>MHSIDTFVVITGGPGAGKTTLINGLRQRGFPCVDEAGRQIIRDQSAIGGSALHTADQLLFAEIMLAWEMRSYRQAAHHDDTTVFFDRGIPDLVGYYLLLDRPVPRHVSAAVDLFRYHHRVFVAPPWPDIYATDSERQQDFDEAVRTHDAMVTAYTRHGYELITLPKTDPASRLAFMHEQLGVVGPHQPTSGIHGYTPRSQPEPRTRDSPTTSAIHPSPR</sequence>
<dbReference type="Pfam" id="PF13521">
    <property type="entry name" value="AAA_28"/>
    <property type="match status" value="1"/>
</dbReference>
<comment type="caution">
    <text evidence="3">The sequence shown here is derived from an EMBL/GenBank/DDBJ whole genome shotgun (WGS) entry which is preliminary data.</text>
</comment>
<accession>A0A919KBM0</accession>
<feature type="region of interest" description="Disordered" evidence="1">
    <location>
        <begin position="184"/>
        <end position="219"/>
    </location>
</feature>
<evidence type="ECO:0000313" key="4">
    <source>
        <dbReference type="Proteomes" id="UP000629619"/>
    </source>
</evidence>
<name>A0A919KBM0_9ACTN</name>